<sequence length="144" mass="16099">MKKIYFILAFGLLLVSCKNETKTTDKAASETEKKEGFTATKTVGDAYDTFSGMFLYLENENAAVLKTSNSQMYAVVIDEKMHELNKQCDQFKQNEHDMVPVVIRGTTMPNPVKDGWPEAVEIKEILSVQKPSGNDGTIIITNNQ</sequence>
<reference evidence="1 2" key="1">
    <citation type="submission" date="2018-04" db="EMBL/GenBank/DDBJ databases">
        <title>Genomic Encyclopedia of Archaeal and Bacterial Type Strains, Phase II (KMG-II): from individual species to whole genera.</title>
        <authorList>
            <person name="Goeker M."/>
        </authorList>
    </citation>
    <scope>NUCLEOTIDE SEQUENCE [LARGE SCALE GENOMIC DNA]</scope>
    <source>
        <strain evidence="1 2">DSM 25731</strain>
    </source>
</reference>
<evidence type="ECO:0008006" key="3">
    <source>
        <dbReference type="Google" id="ProtNLM"/>
    </source>
</evidence>
<keyword evidence="2" id="KW-1185">Reference proteome</keyword>
<dbReference type="AlphaFoldDB" id="A0A2T6C6V1"/>
<dbReference type="PROSITE" id="PS51257">
    <property type="entry name" value="PROKAR_LIPOPROTEIN"/>
    <property type="match status" value="1"/>
</dbReference>
<protein>
    <recommendedName>
        <fullName evidence="3">NlpE-like protein</fullName>
    </recommendedName>
</protein>
<dbReference type="RefSeq" id="WP_108113366.1">
    <property type="nucleotide sequence ID" value="NZ_QBKT01000001.1"/>
</dbReference>
<dbReference type="EMBL" id="QBKT01000001">
    <property type="protein sequence ID" value="PTX64017.1"/>
    <property type="molecule type" value="Genomic_DNA"/>
</dbReference>
<evidence type="ECO:0000313" key="1">
    <source>
        <dbReference type="EMBL" id="PTX64017.1"/>
    </source>
</evidence>
<accession>A0A2T6C6V1</accession>
<comment type="caution">
    <text evidence="1">The sequence shown here is derived from an EMBL/GenBank/DDBJ whole genome shotgun (WGS) entry which is preliminary data.</text>
</comment>
<dbReference type="Proteomes" id="UP000244090">
    <property type="component" value="Unassembled WGS sequence"/>
</dbReference>
<proteinExistence type="predicted"/>
<dbReference type="OrthoDB" id="1143948at2"/>
<gene>
    <name evidence="1" type="ORF">C8N46_101627</name>
</gene>
<evidence type="ECO:0000313" key="2">
    <source>
        <dbReference type="Proteomes" id="UP000244090"/>
    </source>
</evidence>
<name>A0A2T6C6V1_9FLAO</name>
<organism evidence="1 2">
    <name type="scientific">Kordia periserrulae</name>
    <dbReference type="NCBI Taxonomy" id="701523"/>
    <lineage>
        <taxon>Bacteria</taxon>
        <taxon>Pseudomonadati</taxon>
        <taxon>Bacteroidota</taxon>
        <taxon>Flavobacteriia</taxon>
        <taxon>Flavobacteriales</taxon>
        <taxon>Flavobacteriaceae</taxon>
        <taxon>Kordia</taxon>
    </lineage>
</organism>